<keyword evidence="3" id="KW-1185">Reference proteome</keyword>
<accession>A0A4C1WS59</accession>
<organism evidence="2 3">
    <name type="scientific">Eumeta variegata</name>
    <name type="common">Bagworm moth</name>
    <name type="synonym">Eumeta japonica</name>
    <dbReference type="NCBI Taxonomy" id="151549"/>
    <lineage>
        <taxon>Eukaryota</taxon>
        <taxon>Metazoa</taxon>
        <taxon>Ecdysozoa</taxon>
        <taxon>Arthropoda</taxon>
        <taxon>Hexapoda</taxon>
        <taxon>Insecta</taxon>
        <taxon>Pterygota</taxon>
        <taxon>Neoptera</taxon>
        <taxon>Endopterygota</taxon>
        <taxon>Lepidoptera</taxon>
        <taxon>Glossata</taxon>
        <taxon>Ditrysia</taxon>
        <taxon>Tineoidea</taxon>
        <taxon>Psychidae</taxon>
        <taxon>Oiketicinae</taxon>
        <taxon>Eumeta</taxon>
    </lineage>
</organism>
<dbReference type="EMBL" id="BGZK01000612">
    <property type="protein sequence ID" value="GBP52957.1"/>
    <property type="molecule type" value="Genomic_DNA"/>
</dbReference>
<dbReference type="Proteomes" id="UP000299102">
    <property type="component" value="Unassembled WGS sequence"/>
</dbReference>
<sequence>MSALSTFDGSFCDYHGCLGNGESGFDSEREPETATTSKKAAGAQITHSRHGELHLCAACRCTAPAVQLTRLRSISSVNRSGAGLVSVLGGSIFKSYRVALKRVTRWADNFTLNKLECSKRAMNAA</sequence>
<reference evidence="2 3" key="1">
    <citation type="journal article" date="2019" name="Commun. Biol.">
        <title>The bagworm genome reveals a unique fibroin gene that provides high tensile strength.</title>
        <authorList>
            <person name="Kono N."/>
            <person name="Nakamura H."/>
            <person name="Ohtoshi R."/>
            <person name="Tomita M."/>
            <person name="Numata K."/>
            <person name="Arakawa K."/>
        </authorList>
    </citation>
    <scope>NUCLEOTIDE SEQUENCE [LARGE SCALE GENOMIC DNA]</scope>
</reference>
<feature type="region of interest" description="Disordered" evidence="1">
    <location>
        <begin position="24"/>
        <end position="43"/>
    </location>
</feature>
<dbReference type="AlphaFoldDB" id="A0A4C1WS59"/>
<proteinExistence type="predicted"/>
<name>A0A4C1WS59_EUMVA</name>
<dbReference type="OrthoDB" id="5805194at2759"/>
<evidence type="ECO:0000313" key="3">
    <source>
        <dbReference type="Proteomes" id="UP000299102"/>
    </source>
</evidence>
<evidence type="ECO:0000256" key="1">
    <source>
        <dbReference type="SAM" id="MobiDB-lite"/>
    </source>
</evidence>
<comment type="caution">
    <text evidence="2">The sequence shown here is derived from an EMBL/GenBank/DDBJ whole genome shotgun (WGS) entry which is preliminary data.</text>
</comment>
<evidence type="ECO:0000313" key="2">
    <source>
        <dbReference type="EMBL" id="GBP52957.1"/>
    </source>
</evidence>
<protein>
    <submittedName>
        <fullName evidence="2">Uncharacterized protein</fullName>
    </submittedName>
</protein>
<gene>
    <name evidence="2" type="ORF">EVAR_47612_1</name>
</gene>